<evidence type="ECO:0000313" key="1">
    <source>
        <dbReference type="EMBL" id="CUO14155.1"/>
    </source>
</evidence>
<name>A0A174CR20_9FIRM</name>
<dbReference type="AlphaFoldDB" id="A0A174CR20"/>
<organism evidence="1 2">
    <name type="scientific">Agathobacter rectalis</name>
    <dbReference type="NCBI Taxonomy" id="39491"/>
    <lineage>
        <taxon>Bacteria</taxon>
        <taxon>Bacillati</taxon>
        <taxon>Bacillota</taxon>
        <taxon>Clostridia</taxon>
        <taxon>Lachnospirales</taxon>
        <taxon>Lachnospiraceae</taxon>
        <taxon>Agathobacter</taxon>
    </lineage>
</organism>
<protein>
    <submittedName>
        <fullName evidence="1">Uncharacterized protein</fullName>
    </submittedName>
</protein>
<accession>A0A174CR20</accession>
<sequence>MITCYEKVEKKYKHDVMTYGFKSGNVSDRANTVDSVLKVSSENDSNEKNDLISVTVD</sequence>
<dbReference type="EMBL" id="CYYW01000010">
    <property type="protein sequence ID" value="CUO14155.1"/>
    <property type="molecule type" value="Genomic_DNA"/>
</dbReference>
<gene>
    <name evidence="1" type="ORF">ERS852417_01673</name>
</gene>
<reference evidence="1 2" key="1">
    <citation type="submission" date="2015-09" db="EMBL/GenBank/DDBJ databases">
        <authorList>
            <consortium name="Pathogen Informatics"/>
        </authorList>
    </citation>
    <scope>NUCLEOTIDE SEQUENCE [LARGE SCALE GENOMIC DNA]</scope>
    <source>
        <strain evidence="1 2">2789STDY5608860</strain>
    </source>
</reference>
<evidence type="ECO:0000313" key="2">
    <source>
        <dbReference type="Proteomes" id="UP000095384"/>
    </source>
</evidence>
<dbReference type="Proteomes" id="UP000095384">
    <property type="component" value="Unassembled WGS sequence"/>
</dbReference>
<dbReference type="RefSeq" id="WP_172676050.1">
    <property type="nucleotide sequence ID" value="NZ_CYYW01000010.1"/>
</dbReference>
<proteinExistence type="predicted"/>